<dbReference type="Pfam" id="PF13711">
    <property type="entry name" value="DUF4160"/>
    <property type="match status" value="1"/>
</dbReference>
<dbReference type="KEGG" id="wna:KA717_33860"/>
<dbReference type="AlphaFoldDB" id="A0A977KY05"/>
<gene>
    <name evidence="1" type="ORF">KA717_33860</name>
</gene>
<accession>A0A977KY05</accession>
<sequence length="87" mass="10283">MPTTLRTGAYRFYFYSYDCYEPKHTHVDRDDKMAKFWLEPVVRLDDNHGFNAKELRKIEQIINDNQEVLINGWDNFCGGIGSKDYDG</sequence>
<organism evidence="1">
    <name type="scientific">Woronichinia naegeliana WA131</name>
    <dbReference type="NCBI Taxonomy" id="2824559"/>
    <lineage>
        <taxon>Bacteria</taxon>
        <taxon>Bacillati</taxon>
        <taxon>Cyanobacteriota</taxon>
        <taxon>Cyanophyceae</taxon>
        <taxon>Synechococcales</taxon>
        <taxon>Coelosphaeriaceae</taxon>
        <taxon>Woronichinia</taxon>
    </lineage>
</organism>
<reference evidence="1" key="1">
    <citation type="submission" date="2021-04" db="EMBL/GenBank/DDBJ databases">
        <title>Genome sequence of Woronichinia naegeliana from Washington state freshwater lake bloom.</title>
        <authorList>
            <person name="Dreher T.W."/>
        </authorList>
    </citation>
    <scope>NUCLEOTIDE SEQUENCE</scope>
    <source>
        <strain evidence="1">WA131</strain>
    </source>
</reference>
<evidence type="ECO:0000313" key="1">
    <source>
        <dbReference type="EMBL" id="UXE60480.1"/>
    </source>
</evidence>
<proteinExistence type="predicted"/>
<name>A0A977KY05_9CYAN</name>
<dbReference type="Proteomes" id="UP001065613">
    <property type="component" value="Chromosome"/>
</dbReference>
<dbReference type="InterPro" id="IPR025427">
    <property type="entry name" value="DUF4160"/>
</dbReference>
<protein>
    <submittedName>
        <fullName evidence="1">DUF4160 domain-containing protein</fullName>
    </submittedName>
</protein>
<dbReference type="EMBL" id="CP073041">
    <property type="protein sequence ID" value="UXE60480.1"/>
    <property type="molecule type" value="Genomic_DNA"/>
</dbReference>